<evidence type="ECO:0000256" key="1">
    <source>
        <dbReference type="SAM" id="MobiDB-lite"/>
    </source>
</evidence>
<keyword evidence="2" id="KW-1185">Reference proteome</keyword>
<proteinExistence type="predicted"/>
<sequence length="89" mass="10024">MNKSEQKPGRTEEEKAKMLKKKTPEELAALASKKTLSAESIDEPAPLARRPSELSMDPLNNQLKKVPMVQAFNSAENHFCNKEEAEKKK</sequence>
<reference evidence="3" key="1">
    <citation type="submission" date="2016-11" db="UniProtKB">
        <authorList>
            <consortium name="WormBaseParasite"/>
        </authorList>
    </citation>
    <scope>IDENTIFICATION</scope>
</reference>
<dbReference type="WBParaSite" id="Csp11.Scaffold503.g2366.t1">
    <property type="protein sequence ID" value="Csp11.Scaffold503.g2366.t1"/>
    <property type="gene ID" value="Csp11.Scaffold503.g2366"/>
</dbReference>
<dbReference type="Proteomes" id="UP000095282">
    <property type="component" value="Unplaced"/>
</dbReference>
<feature type="compositionally biased region" description="Basic and acidic residues" evidence="1">
    <location>
        <begin position="1"/>
        <end position="25"/>
    </location>
</feature>
<dbReference type="eggNOG" id="ENOG502TICV">
    <property type="taxonomic scope" value="Eukaryota"/>
</dbReference>
<evidence type="ECO:0000313" key="3">
    <source>
        <dbReference type="WBParaSite" id="Csp11.Scaffold503.g2366.t1"/>
    </source>
</evidence>
<name>A0A1I7T4N7_9PELO</name>
<accession>A0A1I7T4N7</accession>
<evidence type="ECO:0000313" key="2">
    <source>
        <dbReference type="Proteomes" id="UP000095282"/>
    </source>
</evidence>
<feature type="region of interest" description="Disordered" evidence="1">
    <location>
        <begin position="1"/>
        <end position="61"/>
    </location>
</feature>
<protein>
    <submittedName>
        <fullName evidence="3">Thymosin beta-4</fullName>
    </submittedName>
</protein>
<feature type="compositionally biased region" description="Low complexity" evidence="1">
    <location>
        <begin position="26"/>
        <end position="39"/>
    </location>
</feature>
<dbReference type="AlphaFoldDB" id="A0A1I7T4N7"/>
<organism evidence="2 3">
    <name type="scientific">Caenorhabditis tropicalis</name>
    <dbReference type="NCBI Taxonomy" id="1561998"/>
    <lineage>
        <taxon>Eukaryota</taxon>
        <taxon>Metazoa</taxon>
        <taxon>Ecdysozoa</taxon>
        <taxon>Nematoda</taxon>
        <taxon>Chromadorea</taxon>
        <taxon>Rhabditida</taxon>
        <taxon>Rhabditina</taxon>
        <taxon>Rhabditomorpha</taxon>
        <taxon>Rhabditoidea</taxon>
        <taxon>Rhabditidae</taxon>
        <taxon>Peloderinae</taxon>
        <taxon>Caenorhabditis</taxon>
    </lineage>
</organism>